<accession>A0A2V2N304</accession>
<keyword evidence="1" id="KW-0472">Membrane</keyword>
<evidence type="ECO:0000313" key="2">
    <source>
        <dbReference type="EMBL" id="PWR70567.1"/>
    </source>
</evidence>
<proteinExistence type="predicted"/>
<dbReference type="EMBL" id="QGMY01000011">
    <property type="protein sequence ID" value="PWR70567.1"/>
    <property type="molecule type" value="Genomic_DNA"/>
</dbReference>
<gene>
    <name evidence="2" type="ORF">DK846_14330</name>
</gene>
<evidence type="ECO:0000313" key="3">
    <source>
        <dbReference type="Proteomes" id="UP000245657"/>
    </source>
</evidence>
<evidence type="ECO:0000256" key="1">
    <source>
        <dbReference type="SAM" id="Phobius"/>
    </source>
</evidence>
<keyword evidence="1" id="KW-1133">Transmembrane helix</keyword>
<feature type="transmembrane region" description="Helical" evidence="1">
    <location>
        <begin position="12"/>
        <end position="32"/>
    </location>
</feature>
<keyword evidence="3" id="KW-1185">Reference proteome</keyword>
<dbReference type="AlphaFoldDB" id="A0A2V2N304"/>
<sequence>MKNERGSAEIIGVILLIGIIISVFGIFGALYIPSLKPDTNPHVKLNIACGKNDISDADITDYPCIRGSFGCKIFDNHTCEQDCRYRDYSDNPQYNSEKHNLEILRCLENCEQLTCSDLSNCKLLYICHNGGDSLKISDLKVVINGFSLTNSISTSWRLKQGDSIFSYPDLSDKTFNNGDLLLIPNPDSSNQVNSIHLIYNLASGRTVTLIMNQYGNN</sequence>
<reference evidence="2 3" key="1">
    <citation type="submission" date="2018-05" db="EMBL/GenBank/DDBJ databases">
        <title>Draft genome of Methanospirillum lacunae Ki8-1.</title>
        <authorList>
            <person name="Dueholm M.S."/>
            <person name="Nielsen P.H."/>
            <person name="Bakmann L.F."/>
            <person name="Otzen D.E."/>
        </authorList>
    </citation>
    <scope>NUCLEOTIDE SEQUENCE [LARGE SCALE GENOMIC DNA]</scope>
    <source>
        <strain evidence="2 3">Ki8-1</strain>
    </source>
</reference>
<name>A0A2V2N304_9EURY</name>
<organism evidence="2 3">
    <name type="scientific">Methanospirillum lacunae</name>
    <dbReference type="NCBI Taxonomy" id="668570"/>
    <lineage>
        <taxon>Archaea</taxon>
        <taxon>Methanobacteriati</taxon>
        <taxon>Methanobacteriota</taxon>
        <taxon>Stenosarchaea group</taxon>
        <taxon>Methanomicrobia</taxon>
        <taxon>Methanomicrobiales</taxon>
        <taxon>Methanospirillaceae</taxon>
        <taxon>Methanospirillum</taxon>
    </lineage>
</organism>
<evidence type="ECO:0008006" key="4">
    <source>
        <dbReference type="Google" id="ProtNLM"/>
    </source>
</evidence>
<dbReference type="Proteomes" id="UP000245657">
    <property type="component" value="Unassembled WGS sequence"/>
</dbReference>
<keyword evidence="1" id="KW-0812">Transmembrane</keyword>
<protein>
    <recommendedName>
        <fullName evidence="4">Archaeal Type IV pilin N-terminal domain-containing protein</fullName>
    </recommendedName>
</protein>
<comment type="caution">
    <text evidence="2">The sequence shown here is derived from an EMBL/GenBank/DDBJ whole genome shotgun (WGS) entry which is preliminary data.</text>
</comment>
<dbReference type="OrthoDB" id="117541at2157"/>
<dbReference type="RefSeq" id="WP_109969660.1">
    <property type="nucleotide sequence ID" value="NZ_CP176093.1"/>
</dbReference>
<dbReference type="GeneID" id="97547709"/>